<dbReference type="AlphaFoldDB" id="A0A6J7LKG0"/>
<evidence type="ECO:0000313" key="1">
    <source>
        <dbReference type="EMBL" id="CAB4968697.1"/>
    </source>
</evidence>
<name>A0A6J7LKG0_9ZZZZ</name>
<dbReference type="EMBL" id="CAFBNE010000160">
    <property type="protein sequence ID" value="CAB4968697.1"/>
    <property type="molecule type" value="Genomic_DNA"/>
</dbReference>
<sequence length="62" mass="6837">MSLDDITVAPAYQPKLPDRQHLILHLFHVPASVGNGTKSLKRGAKSSTRYANQELRCLCSDS</sequence>
<protein>
    <submittedName>
        <fullName evidence="1">Unannotated protein</fullName>
    </submittedName>
</protein>
<proteinExistence type="predicted"/>
<reference evidence="1" key="1">
    <citation type="submission" date="2020-05" db="EMBL/GenBank/DDBJ databases">
        <authorList>
            <person name="Chiriac C."/>
            <person name="Salcher M."/>
            <person name="Ghai R."/>
            <person name="Kavagutti S V."/>
        </authorList>
    </citation>
    <scope>NUCLEOTIDE SEQUENCE</scope>
</reference>
<accession>A0A6J7LKG0</accession>
<organism evidence="1">
    <name type="scientific">freshwater metagenome</name>
    <dbReference type="NCBI Taxonomy" id="449393"/>
    <lineage>
        <taxon>unclassified sequences</taxon>
        <taxon>metagenomes</taxon>
        <taxon>ecological metagenomes</taxon>
    </lineage>
</organism>
<gene>
    <name evidence="1" type="ORF">UFOPK3772_03132</name>
</gene>